<dbReference type="Gene3D" id="3.30.70.3400">
    <property type="match status" value="1"/>
</dbReference>
<keyword evidence="2 10" id="KW-0813">Transport</keyword>
<evidence type="ECO:0000256" key="8">
    <source>
        <dbReference type="ARBA" id="ARBA00023010"/>
    </source>
</evidence>
<evidence type="ECO:0000256" key="5">
    <source>
        <dbReference type="ARBA" id="ARBA00022692"/>
    </source>
</evidence>
<dbReference type="Gene3D" id="3.30.1360.200">
    <property type="match status" value="1"/>
</dbReference>
<gene>
    <name evidence="10 14" type="primary">secD</name>
    <name evidence="14" type="ORF">E3J33_04525</name>
</gene>
<evidence type="ECO:0000256" key="3">
    <source>
        <dbReference type="ARBA" id="ARBA00022475"/>
    </source>
</evidence>
<dbReference type="InterPro" id="IPR048631">
    <property type="entry name" value="SecD_1st"/>
</dbReference>
<dbReference type="InterPro" id="IPR055344">
    <property type="entry name" value="SecD_SecF_C_bact"/>
</dbReference>
<keyword evidence="7 10" id="KW-1133">Transmembrane helix</keyword>
<dbReference type="NCBIfam" id="TIGR01129">
    <property type="entry name" value="secD"/>
    <property type="match status" value="1"/>
</dbReference>
<dbReference type="Pfam" id="PF22599">
    <property type="entry name" value="SecDF_P1_head"/>
    <property type="match status" value="1"/>
</dbReference>
<feature type="transmembrane region" description="Helical" evidence="10">
    <location>
        <begin position="322"/>
        <end position="343"/>
    </location>
</feature>
<organism evidence="14 15">
    <name type="scientific">Aerophobetes bacterium</name>
    <dbReference type="NCBI Taxonomy" id="2030807"/>
    <lineage>
        <taxon>Bacteria</taxon>
        <taxon>Candidatus Aerophobota</taxon>
    </lineage>
</organism>
<evidence type="ECO:0000256" key="10">
    <source>
        <dbReference type="HAMAP-Rule" id="MF_01463"/>
    </source>
</evidence>
<feature type="transmembrane region" description="Helical" evidence="10">
    <location>
        <begin position="299"/>
        <end position="316"/>
    </location>
</feature>
<dbReference type="GO" id="GO:0065002">
    <property type="term" value="P:intracellular protein transmembrane transport"/>
    <property type="evidence" value="ECO:0007669"/>
    <property type="project" value="UniProtKB-UniRule"/>
</dbReference>
<dbReference type="InterPro" id="IPR005791">
    <property type="entry name" value="SecD"/>
</dbReference>
<comment type="subcellular location">
    <subcellularLocation>
        <location evidence="1 10">Cell membrane</location>
        <topology evidence="1 10">Multi-pass membrane protein</topology>
    </subcellularLocation>
</comment>
<evidence type="ECO:0000313" key="14">
    <source>
        <dbReference type="EMBL" id="TET91898.1"/>
    </source>
</evidence>
<name>A0A523YJY5_UNCAE</name>
<feature type="transmembrane region" description="Helical" evidence="10">
    <location>
        <begin position="397"/>
        <end position="420"/>
    </location>
</feature>
<evidence type="ECO:0000259" key="11">
    <source>
        <dbReference type="Pfam" id="PF02355"/>
    </source>
</evidence>
<dbReference type="GO" id="GO:0015450">
    <property type="term" value="F:protein-transporting ATPase activity"/>
    <property type="evidence" value="ECO:0007669"/>
    <property type="project" value="InterPro"/>
</dbReference>
<dbReference type="GO" id="GO:0043952">
    <property type="term" value="P:protein transport by the Sec complex"/>
    <property type="evidence" value="ECO:0007669"/>
    <property type="project" value="UniProtKB-UniRule"/>
</dbReference>
<dbReference type="Proteomes" id="UP000316925">
    <property type="component" value="Unassembled WGS sequence"/>
</dbReference>
<evidence type="ECO:0000313" key="15">
    <source>
        <dbReference type="Proteomes" id="UP000316925"/>
    </source>
</evidence>
<dbReference type="InterPro" id="IPR022646">
    <property type="entry name" value="SecD/SecF_CS"/>
</dbReference>
<feature type="domain" description="Protein translocase subunit SecDF P1" evidence="12">
    <location>
        <begin position="65"/>
        <end position="120"/>
    </location>
</feature>
<reference evidence="14 15" key="1">
    <citation type="submission" date="2019-03" db="EMBL/GenBank/DDBJ databases">
        <title>Metabolic potential of uncultured bacteria and archaea associated with petroleum seepage in deep-sea sediments.</title>
        <authorList>
            <person name="Dong X."/>
            <person name="Hubert C."/>
        </authorList>
    </citation>
    <scope>NUCLEOTIDE SEQUENCE [LARGE SCALE GENOMIC DNA]</scope>
    <source>
        <strain evidence="14">E29_bin28</strain>
    </source>
</reference>
<comment type="similarity">
    <text evidence="10">Belongs to the SecD/SecF family. SecD subfamily.</text>
</comment>
<dbReference type="NCBIfam" id="TIGR00916">
    <property type="entry name" value="2A0604s01"/>
    <property type="match status" value="1"/>
</dbReference>
<dbReference type="Pfam" id="PF21760">
    <property type="entry name" value="SecD_1st"/>
    <property type="match status" value="1"/>
</dbReference>
<evidence type="ECO:0000256" key="6">
    <source>
        <dbReference type="ARBA" id="ARBA00022927"/>
    </source>
</evidence>
<evidence type="ECO:0000259" key="13">
    <source>
        <dbReference type="Pfam" id="PF22599"/>
    </source>
</evidence>
<dbReference type="Gene3D" id="1.20.1640.10">
    <property type="entry name" value="Multidrug efflux transporter AcrB transmembrane domain"/>
    <property type="match status" value="1"/>
</dbReference>
<feature type="transmembrane region" description="Helical" evidence="10">
    <location>
        <begin position="269"/>
        <end position="287"/>
    </location>
</feature>
<keyword evidence="9 10" id="KW-0472">Membrane</keyword>
<dbReference type="GO" id="GO:0006605">
    <property type="term" value="P:protein targeting"/>
    <property type="evidence" value="ECO:0007669"/>
    <property type="project" value="UniProtKB-UniRule"/>
</dbReference>
<evidence type="ECO:0000256" key="2">
    <source>
        <dbReference type="ARBA" id="ARBA00022448"/>
    </source>
</evidence>
<keyword evidence="4" id="KW-0997">Cell inner membrane</keyword>
<dbReference type="PRINTS" id="PR00702">
    <property type="entry name" value="ACRIFLAVINRP"/>
</dbReference>
<feature type="transmembrane region" description="Helical" evidence="10">
    <location>
        <begin position="364"/>
        <end position="385"/>
    </location>
</feature>
<comment type="caution">
    <text evidence="14">The sequence shown here is derived from an EMBL/GenBank/DDBJ whole genome shotgun (WGS) entry which is preliminary data.</text>
</comment>
<dbReference type="InterPro" id="IPR022813">
    <property type="entry name" value="SecD/SecF_arch_bac"/>
</dbReference>
<evidence type="ECO:0000259" key="12">
    <source>
        <dbReference type="Pfam" id="PF21760"/>
    </source>
</evidence>
<evidence type="ECO:0000256" key="1">
    <source>
        <dbReference type="ARBA" id="ARBA00004651"/>
    </source>
</evidence>
<dbReference type="GO" id="GO:0005886">
    <property type="term" value="C:plasma membrane"/>
    <property type="evidence" value="ECO:0007669"/>
    <property type="project" value="UniProtKB-SubCell"/>
</dbReference>
<dbReference type="InterPro" id="IPR048634">
    <property type="entry name" value="SecD_SecF_C"/>
</dbReference>
<dbReference type="PANTHER" id="PTHR30081">
    <property type="entry name" value="PROTEIN-EXPORT MEMBRANE PROTEIN SEC"/>
    <property type="match status" value="1"/>
</dbReference>
<dbReference type="InterPro" id="IPR001036">
    <property type="entry name" value="Acrflvin-R"/>
</dbReference>
<evidence type="ECO:0000256" key="4">
    <source>
        <dbReference type="ARBA" id="ARBA00022519"/>
    </source>
</evidence>
<keyword evidence="3 10" id="KW-1003">Cell membrane</keyword>
<dbReference type="HAMAP" id="MF_01463_B">
    <property type="entry name" value="SecD_B"/>
    <property type="match status" value="1"/>
</dbReference>
<keyword evidence="5 10" id="KW-0812">Transmembrane</keyword>
<proteinExistence type="inferred from homology"/>
<sequence length="430" mass="46745">MYRYSKWLMLFILGLIALAIWAIYPPGEKIHLGLDLKGGMHLVLEADTSKLPPEENVKDAIAMGLEVIRNRIDQFGVREPTITRQGDTRIVVDLPGIENRQSAVDLIGKTALLEFKLVDEAGDINKALKGEVPPDNEILYNSQGTPYLLKKDTLLSGRAIKDARVEMDQWGQPYVALDFNAEGADKFSEITGKHIGERLAIILDNVVKSAPVIKARITGGKAVIEGNFTIDESNELRIVLKSGALPVPFTPIQNTWIGPSLGRDSIRKGLLSGIIGMICVLVFMGIYYKKAGLIADSALLLNLLFLLGALAALKATLTLPGIAGIILTIGMSIDANVIIFERIREELRGERAPRSAVDAGYERALRTILDANITTLIVALVLFQFGTGPIKGFATTLSIGILISLFTSIVVTRVIFNLLLAGRPVSKLSI</sequence>
<dbReference type="FunFam" id="1.20.1640.10:FF:000004">
    <property type="entry name" value="Protein translocase subunit SecD"/>
    <property type="match status" value="1"/>
</dbReference>
<comment type="function">
    <text evidence="10">Part of the Sec protein translocase complex. Interacts with the SecYEG preprotein conducting channel. SecDF uses the proton motive force (PMF) to complete protein translocation after the ATP-dependent function of SecA.</text>
</comment>
<keyword evidence="6 10" id="KW-0653">Protein transport</keyword>
<feature type="domain" description="SecDF P1 head subdomain" evidence="13">
    <location>
        <begin position="137"/>
        <end position="247"/>
    </location>
</feature>
<evidence type="ECO:0000256" key="9">
    <source>
        <dbReference type="ARBA" id="ARBA00023136"/>
    </source>
</evidence>
<protein>
    <recommendedName>
        <fullName evidence="10">Protein translocase subunit SecD</fullName>
    </recommendedName>
</protein>
<dbReference type="SUPFAM" id="SSF82866">
    <property type="entry name" value="Multidrug efflux transporter AcrB transmembrane domain"/>
    <property type="match status" value="1"/>
</dbReference>
<dbReference type="EMBL" id="SOIJ01000257">
    <property type="protein sequence ID" value="TET91898.1"/>
    <property type="molecule type" value="Genomic_DNA"/>
</dbReference>
<dbReference type="InterPro" id="IPR054384">
    <property type="entry name" value="SecDF_P1_head"/>
</dbReference>
<dbReference type="Pfam" id="PF02355">
    <property type="entry name" value="SecD_SecF_C"/>
    <property type="match status" value="1"/>
</dbReference>
<feature type="domain" description="Protein export membrane protein SecD/SecF C-terminal" evidence="11">
    <location>
        <begin position="252"/>
        <end position="416"/>
    </location>
</feature>
<dbReference type="Pfam" id="PF07549">
    <property type="entry name" value="Sec_GG"/>
    <property type="match status" value="1"/>
</dbReference>
<keyword evidence="8 10" id="KW-0811">Translocation</keyword>
<evidence type="ECO:0000256" key="7">
    <source>
        <dbReference type="ARBA" id="ARBA00022989"/>
    </source>
</evidence>
<feature type="transmembrane region" description="Helical" evidence="10">
    <location>
        <begin position="7"/>
        <end position="24"/>
    </location>
</feature>
<dbReference type="FunFam" id="3.30.1360.200:FF:000002">
    <property type="entry name" value="Preprotein translocase subunit SecD"/>
    <property type="match status" value="1"/>
</dbReference>
<dbReference type="AlphaFoldDB" id="A0A523YJY5"/>
<dbReference type="PANTHER" id="PTHR30081:SF1">
    <property type="entry name" value="PROTEIN TRANSLOCASE SUBUNIT SECD"/>
    <property type="match status" value="1"/>
</dbReference>
<comment type="subunit">
    <text evidence="10">Forms a complex with SecF. Part of the essential Sec protein translocation apparatus which comprises SecA, SecYEG and auxiliary proteins SecDF. Other proteins may also be involved.</text>
</comment>
<accession>A0A523YJY5</accession>